<reference evidence="1" key="2">
    <citation type="journal article" date="2023" name="Plants (Basel)">
        <title>Annotation of the Turnera subulata (Passifloraceae) Draft Genome Reveals the S-Locus Evolved after the Divergence of Turneroideae from Passifloroideae in a Stepwise Manner.</title>
        <authorList>
            <person name="Henning P.M."/>
            <person name="Roalson E.H."/>
            <person name="Mir W."/>
            <person name="McCubbin A.G."/>
            <person name="Shore J.S."/>
        </authorList>
    </citation>
    <scope>NUCLEOTIDE SEQUENCE</scope>
    <source>
        <strain evidence="1">F60SS</strain>
    </source>
</reference>
<dbReference type="AlphaFoldDB" id="A0A9Q0J282"/>
<proteinExistence type="predicted"/>
<reference evidence="1" key="1">
    <citation type="submission" date="2022-02" db="EMBL/GenBank/DDBJ databases">
        <authorList>
            <person name="Henning P.M."/>
            <person name="McCubbin A.G."/>
            <person name="Shore J.S."/>
        </authorList>
    </citation>
    <scope>NUCLEOTIDE SEQUENCE</scope>
    <source>
        <strain evidence="1">F60SS</strain>
        <tissue evidence="1">Leaves</tissue>
    </source>
</reference>
<dbReference type="EMBL" id="JAKUCV010006841">
    <property type="protein sequence ID" value="KAJ4825659.1"/>
    <property type="molecule type" value="Genomic_DNA"/>
</dbReference>
<gene>
    <name evidence="1" type="ORF">Tsubulata_035159</name>
</gene>
<comment type="caution">
    <text evidence="1">The sequence shown here is derived from an EMBL/GenBank/DDBJ whole genome shotgun (WGS) entry which is preliminary data.</text>
</comment>
<evidence type="ECO:0000313" key="1">
    <source>
        <dbReference type="EMBL" id="KAJ4825659.1"/>
    </source>
</evidence>
<name>A0A9Q0J282_9ROSI</name>
<dbReference type="Proteomes" id="UP001141552">
    <property type="component" value="Unassembled WGS sequence"/>
</dbReference>
<sequence length="86" mass="9751">MAAATIPFPSICSNPFFLGPTGFYPYALRLSHFCCATKRRHCYWSPRPACCFSSLLVFFFLIPPPPPCRHHHLLLLHNSNNNSSIT</sequence>
<evidence type="ECO:0000313" key="2">
    <source>
        <dbReference type="Proteomes" id="UP001141552"/>
    </source>
</evidence>
<accession>A0A9Q0J282</accession>
<protein>
    <submittedName>
        <fullName evidence="1">Uncharacterized protein</fullName>
    </submittedName>
</protein>
<organism evidence="1 2">
    <name type="scientific">Turnera subulata</name>
    <dbReference type="NCBI Taxonomy" id="218843"/>
    <lineage>
        <taxon>Eukaryota</taxon>
        <taxon>Viridiplantae</taxon>
        <taxon>Streptophyta</taxon>
        <taxon>Embryophyta</taxon>
        <taxon>Tracheophyta</taxon>
        <taxon>Spermatophyta</taxon>
        <taxon>Magnoliopsida</taxon>
        <taxon>eudicotyledons</taxon>
        <taxon>Gunneridae</taxon>
        <taxon>Pentapetalae</taxon>
        <taxon>rosids</taxon>
        <taxon>fabids</taxon>
        <taxon>Malpighiales</taxon>
        <taxon>Passifloraceae</taxon>
        <taxon>Turnera</taxon>
    </lineage>
</organism>
<keyword evidence="2" id="KW-1185">Reference proteome</keyword>